<evidence type="ECO:0000313" key="2">
    <source>
        <dbReference type="EMBL" id="KAK7360472.1"/>
    </source>
</evidence>
<dbReference type="AlphaFoldDB" id="A0AAN9MYC1"/>
<protein>
    <submittedName>
        <fullName evidence="2">Uncharacterized protein</fullName>
    </submittedName>
</protein>
<proteinExistence type="predicted"/>
<accession>A0AAN9MYC1</accession>
<reference evidence="2 3" key="1">
    <citation type="submission" date="2024-01" db="EMBL/GenBank/DDBJ databases">
        <title>The genomes of 5 underutilized Papilionoideae crops provide insights into root nodulation and disease resistanc.</title>
        <authorList>
            <person name="Jiang F."/>
        </authorList>
    </citation>
    <scope>NUCLEOTIDE SEQUENCE [LARGE SCALE GENOMIC DNA]</scope>
    <source>
        <strain evidence="2">LVBAO_FW01</strain>
        <tissue evidence="2">Leaves</tissue>
    </source>
</reference>
<sequence>MWAGVTKKENLAQFSGAPVSVLVDQIEHPNGPNVAKPNAHSVPSLCVCGAGSVLSKRKPLVAPTYLIALFNFLLNSGSQLERGSIQSALRDPKPNQKRFLMHPGPPFEQPDLIQI</sequence>
<name>A0AAN9MYC1_CANGL</name>
<dbReference type="EMBL" id="JAYMYQ010000001">
    <property type="protein sequence ID" value="KAK7360472.1"/>
    <property type="molecule type" value="Genomic_DNA"/>
</dbReference>
<gene>
    <name evidence="2" type="ORF">VNO77_02467</name>
</gene>
<feature type="region of interest" description="Disordered" evidence="1">
    <location>
        <begin position="89"/>
        <end position="115"/>
    </location>
</feature>
<organism evidence="2 3">
    <name type="scientific">Canavalia gladiata</name>
    <name type="common">Sword bean</name>
    <name type="synonym">Dolichos gladiatus</name>
    <dbReference type="NCBI Taxonomy" id="3824"/>
    <lineage>
        <taxon>Eukaryota</taxon>
        <taxon>Viridiplantae</taxon>
        <taxon>Streptophyta</taxon>
        <taxon>Embryophyta</taxon>
        <taxon>Tracheophyta</taxon>
        <taxon>Spermatophyta</taxon>
        <taxon>Magnoliopsida</taxon>
        <taxon>eudicotyledons</taxon>
        <taxon>Gunneridae</taxon>
        <taxon>Pentapetalae</taxon>
        <taxon>rosids</taxon>
        <taxon>fabids</taxon>
        <taxon>Fabales</taxon>
        <taxon>Fabaceae</taxon>
        <taxon>Papilionoideae</taxon>
        <taxon>50 kb inversion clade</taxon>
        <taxon>NPAAA clade</taxon>
        <taxon>indigoferoid/millettioid clade</taxon>
        <taxon>Phaseoleae</taxon>
        <taxon>Canavalia</taxon>
    </lineage>
</organism>
<keyword evidence="3" id="KW-1185">Reference proteome</keyword>
<dbReference type="Proteomes" id="UP001367508">
    <property type="component" value="Unassembled WGS sequence"/>
</dbReference>
<evidence type="ECO:0000313" key="3">
    <source>
        <dbReference type="Proteomes" id="UP001367508"/>
    </source>
</evidence>
<comment type="caution">
    <text evidence="2">The sequence shown here is derived from an EMBL/GenBank/DDBJ whole genome shotgun (WGS) entry which is preliminary data.</text>
</comment>
<evidence type="ECO:0000256" key="1">
    <source>
        <dbReference type="SAM" id="MobiDB-lite"/>
    </source>
</evidence>